<evidence type="ECO:0000256" key="8">
    <source>
        <dbReference type="ARBA" id="ARBA00022840"/>
    </source>
</evidence>
<evidence type="ECO:0000313" key="19">
    <source>
        <dbReference type="EMBL" id="SMY27101.1"/>
    </source>
</evidence>
<reference evidence="19 20" key="1">
    <citation type="submission" date="2016-10" db="EMBL/GenBank/DDBJ databases">
        <authorList>
            <person name="Varghese N."/>
        </authorList>
    </citation>
    <scope>NUCLEOTIDE SEQUENCE [LARGE SCALE GENOMIC DNA]</scope>
</reference>
<organism evidence="19 20">
    <name type="scientific">Zymoseptoria tritici ST99CH_1A5</name>
    <dbReference type="NCBI Taxonomy" id="1276529"/>
    <lineage>
        <taxon>Eukaryota</taxon>
        <taxon>Fungi</taxon>
        <taxon>Dikarya</taxon>
        <taxon>Ascomycota</taxon>
        <taxon>Pezizomycotina</taxon>
        <taxon>Dothideomycetes</taxon>
        <taxon>Dothideomycetidae</taxon>
        <taxon>Mycosphaerellales</taxon>
        <taxon>Mycosphaerellaceae</taxon>
        <taxon>Zymoseptoria</taxon>
    </lineage>
</organism>
<dbReference type="Pfam" id="PF21180">
    <property type="entry name" value="TOP6A-Spo11_Toprim"/>
    <property type="match status" value="1"/>
</dbReference>
<dbReference type="Gene3D" id="3.40.50.300">
    <property type="entry name" value="P-loop containing nucleotide triphosphate hydrolases"/>
    <property type="match status" value="1"/>
</dbReference>
<keyword evidence="9" id="KW-0460">Magnesium</keyword>
<sequence length="732" mass="81566">MDDDDFEDLFGDMEMLQDSSQELLTSTAADLNCEGSQPNTPVNVDEHVTSSQTPFSISDHPNGLVIDKIEDIFEQVTDALLNDRNEISITLKSRTSRKRSLDISEDGKVSCRTKQVSFPGKTAEEAWRFAVVIRILELMHEALRKDVVLSKRDIFYQDPALFGSQPVVDRYVDDIAHTFNITRTALNVTAVAKGIVAGAATFCRRDGSMIDCAADREGLLIPNLKEILSVNMASVKWILVIEKEATFRSIAASMFWETTASEGIILTAKGYPDLASRALLRFVSHPSTKNGFASPPVFGLADFDPDGVAILSTYKHGSKALAHESDGHSVPQLQWLGLKSSHLPHDERNPQGVLKLTSRDRRKARAMLEQQHTSDVRLDEEWQSELRQMLMLNVKAELQILDAIPNGMVKLLSSSLCYLGQAVHPSRGSWELRATSPEAQHPNLVPLSLSHHNTTHITRMLLLGLTGSIATGKSTVSNILSSPPYNLPIVDADKVARQVVEPGTFGYQKILDTFGPSTPDLLVPATPENGGEKGHNGKGRPLNRPALGRRVFGEGKDEDRKALNGIVHPAIRGEMYKQMLFAYLRGSWAVVLDVPLLFESGWEPLCGTILVVAVKDPKVQMERLRARDEHLTEEDAKNRVAAQWDVRDKAERCLRRGDKAGVVVWNDGGKEDLKRQIDQVMSQVRTGSPQWWAWMLLLCPPLAVLSGGWSYVRSWWIKKQWEKEKQREKAKL</sequence>
<comment type="subcellular location">
    <subcellularLocation>
        <location evidence="3">Nucleus</location>
    </subcellularLocation>
</comment>
<dbReference type="Proteomes" id="UP000215453">
    <property type="component" value="Chromosome 8"/>
</dbReference>
<dbReference type="SUPFAM" id="SSF52540">
    <property type="entry name" value="P-loop containing nucleoside triphosphate hydrolases"/>
    <property type="match status" value="1"/>
</dbReference>
<dbReference type="Pfam" id="PF01121">
    <property type="entry name" value="CoaE"/>
    <property type="match status" value="1"/>
</dbReference>
<dbReference type="InterPro" id="IPR036388">
    <property type="entry name" value="WH-like_DNA-bd_sf"/>
</dbReference>
<evidence type="ECO:0000256" key="7">
    <source>
        <dbReference type="ARBA" id="ARBA00022741"/>
    </source>
</evidence>
<feature type="domain" description="Spo11/DNA topoisomerase VI subunit A N-terminal" evidence="17">
    <location>
        <begin position="127"/>
        <end position="188"/>
    </location>
</feature>
<dbReference type="HAMAP" id="MF_00376">
    <property type="entry name" value="Dephospho_CoA_kinase"/>
    <property type="match status" value="1"/>
</dbReference>
<evidence type="ECO:0000256" key="16">
    <source>
        <dbReference type="SAM" id="Phobius"/>
    </source>
</evidence>
<dbReference type="InterPro" id="IPR002815">
    <property type="entry name" value="Spo11/TopoVI_A"/>
</dbReference>
<dbReference type="GO" id="GO:0046872">
    <property type="term" value="F:metal ion binding"/>
    <property type="evidence" value="ECO:0007669"/>
    <property type="project" value="UniProtKB-KW"/>
</dbReference>
<dbReference type="PROSITE" id="PS52041">
    <property type="entry name" value="TOPO_IIB"/>
    <property type="match status" value="1"/>
</dbReference>
<keyword evidence="16" id="KW-1133">Transmembrane helix</keyword>
<dbReference type="Gene3D" id="1.10.10.10">
    <property type="entry name" value="Winged helix-like DNA-binding domain superfamily/Winged helix DNA-binding domain"/>
    <property type="match status" value="1"/>
</dbReference>
<dbReference type="Pfam" id="PF04406">
    <property type="entry name" value="TP6A_N"/>
    <property type="match status" value="1"/>
</dbReference>
<keyword evidence="10 14" id="KW-0799">Topoisomerase</keyword>
<dbReference type="InterPro" id="IPR013048">
    <property type="entry name" value="Meiotic_Spo11"/>
</dbReference>
<dbReference type="GO" id="GO:0042138">
    <property type="term" value="P:meiotic DNA double-strand break formation"/>
    <property type="evidence" value="ECO:0007669"/>
    <property type="project" value="InterPro"/>
</dbReference>
<evidence type="ECO:0000256" key="6">
    <source>
        <dbReference type="ARBA" id="ARBA00022723"/>
    </source>
</evidence>
<dbReference type="GO" id="GO:0003918">
    <property type="term" value="F:DNA topoisomerase type II (double strand cut, ATP-hydrolyzing) activity"/>
    <property type="evidence" value="ECO:0007669"/>
    <property type="project" value="UniProtKB-UniRule"/>
</dbReference>
<dbReference type="PANTHER" id="PTHR10848">
    <property type="entry name" value="MEIOTIC RECOMBINATION PROTEIN SPO11"/>
    <property type="match status" value="1"/>
</dbReference>
<keyword evidence="7" id="KW-0547">Nucleotide-binding</keyword>
<dbReference type="FunFam" id="3.40.1360.10:FF:000018">
    <property type="entry name" value="Type II DNA topoisomerase VI subunit A"/>
    <property type="match status" value="1"/>
</dbReference>
<evidence type="ECO:0000256" key="9">
    <source>
        <dbReference type="ARBA" id="ARBA00022842"/>
    </source>
</evidence>
<keyword evidence="12 14" id="KW-0413">Isomerase</keyword>
<keyword evidence="16" id="KW-0812">Transmembrane</keyword>
<dbReference type="InterPro" id="IPR034136">
    <property type="entry name" value="TOPRIM_Topo6A/Spo11"/>
</dbReference>
<evidence type="ECO:0000256" key="5">
    <source>
        <dbReference type="ARBA" id="ARBA00012895"/>
    </source>
</evidence>
<comment type="cofactor">
    <cofactor evidence="2">
        <name>Mg(2+)</name>
        <dbReference type="ChEBI" id="CHEBI:18420"/>
    </cofactor>
</comment>
<proteinExistence type="inferred from homology"/>
<dbReference type="PANTHER" id="PTHR10848:SF0">
    <property type="entry name" value="MEIOTIC RECOMBINATION PROTEIN SPO11"/>
    <property type="match status" value="1"/>
</dbReference>
<feature type="region of interest" description="Disordered" evidence="15">
    <location>
        <begin position="527"/>
        <end position="547"/>
    </location>
</feature>
<dbReference type="GO" id="GO:0005524">
    <property type="term" value="F:ATP binding"/>
    <property type="evidence" value="ECO:0007669"/>
    <property type="project" value="UniProtKB-KW"/>
</dbReference>
<gene>
    <name evidence="19" type="ORF">ZT1A5_G8545</name>
</gene>
<dbReference type="GO" id="GO:0003677">
    <property type="term" value="F:DNA binding"/>
    <property type="evidence" value="ECO:0007669"/>
    <property type="project" value="UniProtKB-UniRule"/>
</dbReference>
<dbReference type="FunFam" id="3.40.50.300:FF:001227">
    <property type="entry name" value="Dephospho-CoA kinase CAB5"/>
    <property type="match status" value="1"/>
</dbReference>
<evidence type="ECO:0000256" key="12">
    <source>
        <dbReference type="ARBA" id="ARBA00023235"/>
    </source>
</evidence>
<evidence type="ECO:0000256" key="1">
    <source>
        <dbReference type="ARBA" id="ARBA00000185"/>
    </source>
</evidence>
<dbReference type="NCBIfam" id="TIGR00152">
    <property type="entry name" value="dephospho-CoA kinase"/>
    <property type="match status" value="1"/>
</dbReference>
<dbReference type="InterPro" id="IPR001977">
    <property type="entry name" value="Depp_CoAkinase"/>
</dbReference>
<evidence type="ECO:0000313" key="20">
    <source>
        <dbReference type="Proteomes" id="UP000215453"/>
    </source>
</evidence>
<evidence type="ECO:0000256" key="11">
    <source>
        <dbReference type="ARBA" id="ARBA00023125"/>
    </source>
</evidence>
<keyword evidence="8" id="KW-0067">ATP-binding</keyword>
<dbReference type="GO" id="GO:0015937">
    <property type="term" value="P:coenzyme A biosynthetic process"/>
    <property type="evidence" value="ECO:0007669"/>
    <property type="project" value="InterPro"/>
</dbReference>
<evidence type="ECO:0000259" key="18">
    <source>
        <dbReference type="Pfam" id="PF21180"/>
    </source>
</evidence>
<accession>A0A1Y6LWN5</accession>
<dbReference type="PROSITE" id="PS51219">
    <property type="entry name" value="DPCK"/>
    <property type="match status" value="1"/>
</dbReference>
<evidence type="ECO:0000256" key="2">
    <source>
        <dbReference type="ARBA" id="ARBA00001946"/>
    </source>
</evidence>
<dbReference type="InterPro" id="IPR036078">
    <property type="entry name" value="Spo11/TopoVI_A_sf"/>
</dbReference>
<dbReference type="Gene3D" id="3.40.1360.10">
    <property type="match status" value="1"/>
</dbReference>
<dbReference type="PRINTS" id="PR01550">
    <property type="entry name" value="TOP6AFAMILY"/>
</dbReference>
<dbReference type="AlphaFoldDB" id="A0A1Y6LWN5"/>
<evidence type="ECO:0000256" key="4">
    <source>
        <dbReference type="ARBA" id="ARBA00006559"/>
    </source>
</evidence>
<dbReference type="InterPro" id="IPR027417">
    <property type="entry name" value="P-loop_NTPase"/>
</dbReference>
<evidence type="ECO:0000256" key="15">
    <source>
        <dbReference type="SAM" id="MobiDB-lite"/>
    </source>
</evidence>
<dbReference type="GO" id="GO:0007131">
    <property type="term" value="P:reciprocal meiotic recombination"/>
    <property type="evidence" value="ECO:0007669"/>
    <property type="project" value="TreeGrafter"/>
</dbReference>
<dbReference type="PRINTS" id="PR01551">
    <property type="entry name" value="SPO11HOMOLOG"/>
</dbReference>
<evidence type="ECO:0000256" key="14">
    <source>
        <dbReference type="PROSITE-ProRule" id="PRU01385"/>
    </source>
</evidence>
<dbReference type="SUPFAM" id="SSF56726">
    <property type="entry name" value="DNA topoisomerase IV, alpha subunit"/>
    <property type="match status" value="1"/>
</dbReference>
<evidence type="ECO:0000256" key="10">
    <source>
        <dbReference type="ARBA" id="ARBA00023029"/>
    </source>
</evidence>
<keyword evidence="13" id="KW-0539">Nucleus</keyword>
<evidence type="ECO:0000256" key="13">
    <source>
        <dbReference type="ARBA" id="ARBA00023242"/>
    </source>
</evidence>
<dbReference type="GO" id="GO:0000228">
    <property type="term" value="C:nuclear chromosome"/>
    <property type="evidence" value="ECO:0007669"/>
    <property type="project" value="TreeGrafter"/>
</dbReference>
<comment type="catalytic activity">
    <reaction evidence="1 14">
        <text>ATP-dependent breakage, passage and rejoining of double-stranded DNA.</text>
        <dbReference type="EC" id="5.6.2.2"/>
    </reaction>
</comment>
<dbReference type="EMBL" id="LT882683">
    <property type="protein sequence ID" value="SMY27101.1"/>
    <property type="molecule type" value="Genomic_DNA"/>
</dbReference>
<dbReference type="CDD" id="cd02022">
    <property type="entry name" value="DPCK"/>
    <property type="match status" value="1"/>
</dbReference>
<dbReference type="EC" id="5.6.2.2" evidence="5"/>
<evidence type="ECO:0000259" key="17">
    <source>
        <dbReference type="Pfam" id="PF04406"/>
    </source>
</evidence>
<dbReference type="CDD" id="cd00223">
    <property type="entry name" value="TOPRIM_TopoIIB_SPO"/>
    <property type="match status" value="1"/>
</dbReference>
<keyword evidence="6" id="KW-0479">Metal-binding</keyword>
<keyword evidence="16" id="KW-0472">Membrane</keyword>
<dbReference type="InterPro" id="IPR013049">
    <property type="entry name" value="Spo11/TopoVI_A_N"/>
</dbReference>
<keyword evidence="11 14" id="KW-0238">DNA-binding</keyword>
<comment type="similarity">
    <text evidence="4 14">Belongs to the TOP6A family.</text>
</comment>
<feature type="domain" description="Topoisomerase 6 subunit A/Spo11 TOPRIM" evidence="18">
    <location>
        <begin position="238"/>
        <end position="404"/>
    </location>
</feature>
<feature type="active site" description="O-(5'-phospho-DNA)-tyrosine intermediate" evidence="14">
    <location>
        <position position="156"/>
    </location>
</feature>
<dbReference type="GO" id="GO:0004140">
    <property type="term" value="F:dephospho-CoA kinase activity"/>
    <property type="evidence" value="ECO:0007669"/>
    <property type="project" value="InterPro"/>
</dbReference>
<dbReference type="GO" id="GO:0000706">
    <property type="term" value="P:meiotic DNA double-strand break processing"/>
    <property type="evidence" value="ECO:0007669"/>
    <property type="project" value="TreeGrafter"/>
</dbReference>
<evidence type="ECO:0000256" key="3">
    <source>
        <dbReference type="ARBA" id="ARBA00004123"/>
    </source>
</evidence>
<protein>
    <recommendedName>
        <fullName evidence="5">DNA topoisomerase (ATP-hydrolyzing)</fullName>
        <ecNumber evidence="5">5.6.2.2</ecNumber>
    </recommendedName>
</protein>
<feature type="transmembrane region" description="Helical" evidence="16">
    <location>
        <begin position="691"/>
        <end position="712"/>
    </location>
</feature>
<name>A0A1Y6LWN5_ZYMTR</name>